<accession>A0A433DGK4</accession>
<proteinExistence type="predicted"/>
<dbReference type="AlphaFoldDB" id="A0A433DGK4"/>
<comment type="caution">
    <text evidence="2">The sequence shown here is derived from an EMBL/GenBank/DDBJ whole genome shotgun (WGS) entry which is preliminary data.</text>
</comment>
<dbReference type="EMBL" id="RBNI01001801">
    <property type="protein sequence ID" value="RUP49964.1"/>
    <property type="molecule type" value="Genomic_DNA"/>
</dbReference>
<gene>
    <name evidence="2" type="ORF">BC936DRAFT_140829</name>
</gene>
<keyword evidence="3" id="KW-1185">Reference proteome</keyword>
<reference evidence="2 3" key="1">
    <citation type="journal article" date="2018" name="New Phytol.">
        <title>Phylogenomics of Endogonaceae and evolution of mycorrhizas within Mucoromycota.</title>
        <authorList>
            <person name="Chang Y."/>
            <person name="Desiro A."/>
            <person name="Na H."/>
            <person name="Sandor L."/>
            <person name="Lipzen A."/>
            <person name="Clum A."/>
            <person name="Barry K."/>
            <person name="Grigoriev I.V."/>
            <person name="Martin F.M."/>
            <person name="Stajich J.E."/>
            <person name="Smith M.E."/>
            <person name="Bonito G."/>
            <person name="Spatafora J.W."/>
        </authorList>
    </citation>
    <scope>NUCLEOTIDE SEQUENCE [LARGE SCALE GENOMIC DNA]</scope>
    <source>
        <strain evidence="2 3">GMNB39</strain>
    </source>
</reference>
<organism evidence="2 3">
    <name type="scientific">Jimgerdemannia flammicorona</name>
    <dbReference type="NCBI Taxonomy" id="994334"/>
    <lineage>
        <taxon>Eukaryota</taxon>
        <taxon>Fungi</taxon>
        <taxon>Fungi incertae sedis</taxon>
        <taxon>Mucoromycota</taxon>
        <taxon>Mucoromycotina</taxon>
        <taxon>Endogonomycetes</taxon>
        <taxon>Endogonales</taxon>
        <taxon>Endogonaceae</taxon>
        <taxon>Jimgerdemannia</taxon>
    </lineage>
</organism>
<dbReference type="Proteomes" id="UP000268093">
    <property type="component" value="Unassembled WGS sequence"/>
</dbReference>
<feature type="region of interest" description="Disordered" evidence="1">
    <location>
        <begin position="57"/>
        <end position="78"/>
    </location>
</feature>
<sequence length="155" mass="17454">MSASRFRVGYTLGSGVWRFHGFRHRRKQHFKVAYTAGLLSVTPPPWVIVMRDSCPNRIESTSESEDDRASPVARKYRSRSRRVAAEFSLSTICRQCGDSTFALHQKASIKPGQLLSEKQDLTETDTPQTPTITHKEKRNRFPILTGSPPSSTTST</sequence>
<name>A0A433DGK4_9FUNG</name>
<evidence type="ECO:0000313" key="3">
    <source>
        <dbReference type="Proteomes" id="UP000268093"/>
    </source>
</evidence>
<evidence type="ECO:0000256" key="1">
    <source>
        <dbReference type="SAM" id="MobiDB-lite"/>
    </source>
</evidence>
<evidence type="ECO:0000313" key="2">
    <source>
        <dbReference type="EMBL" id="RUP49964.1"/>
    </source>
</evidence>
<protein>
    <submittedName>
        <fullName evidence="2">Uncharacterized protein</fullName>
    </submittedName>
</protein>